<evidence type="ECO:0000256" key="3">
    <source>
        <dbReference type="ARBA" id="ARBA00023002"/>
    </source>
</evidence>
<evidence type="ECO:0000256" key="4">
    <source>
        <dbReference type="ARBA" id="ARBA00023157"/>
    </source>
</evidence>
<evidence type="ECO:0000256" key="1">
    <source>
        <dbReference type="ARBA" id="ARBA00005791"/>
    </source>
</evidence>
<evidence type="ECO:0000256" key="5">
    <source>
        <dbReference type="ARBA" id="ARBA00023284"/>
    </source>
</evidence>
<dbReference type="InterPro" id="IPR036249">
    <property type="entry name" value="Thioredoxin-like_sf"/>
</dbReference>
<organism evidence="7 8">
    <name type="scientific">Candidatus Woykebacteria bacterium GWA1_44_8</name>
    <dbReference type="NCBI Taxonomy" id="1802591"/>
    <lineage>
        <taxon>Bacteria</taxon>
        <taxon>Candidatus Woykeibacteriota</taxon>
    </lineage>
</organism>
<dbReference type="PANTHER" id="PTHR13887">
    <property type="entry name" value="GLUTATHIONE S-TRANSFERASE KAPPA"/>
    <property type="match status" value="1"/>
</dbReference>
<keyword evidence="3" id="KW-0560">Oxidoreductase</keyword>
<dbReference type="Proteomes" id="UP000176299">
    <property type="component" value="Unassembled WGS sequence"/>
</dbReference>
<name>A0A1G1W0M6_9BACT</name>
<keyword evidence="5" id="KW-0676">Redox-active center</keyword>
<dbReference type="Pfam" id="PF13462">
    <property type="entry name" value="Thioredoxin_4"/>
    <property type="match status" value="1"/>
</dbReference>
<dbReference type="PROSITE" id="PS51352">
    <property type="entry name" value="THIOREDOXIN_2"/>
    <property type="match status" value="1"/>
</dbReference>
<feature type="domain" description="Thioredoxin" evidence="6">
    <location>
        <begin position="40"/>
        <end position="232"/>
    </location>
</feature>
<evidence type="ECO:0000313" key="7">
    <source>
        <dbReference type="EMBL" id="OGY21183.1"/>
    </source>
</evidence>
<dbReference type="PANTHER" id="PTHR13887:SF14">
    <property type="entry name" value="DISULFIDE BOND FORMATION PROTEIN D"/>
    <property type="match status" value="1"/>
</dbReference>
<proteinExistence type="inferred from homology"/>
<gene>
    <name evidence="7" type="ORF">A2113_00550</name>
</gene>
<dbReference type="InterPro" id="IPR012336">
    <property type="entry name" value="Thioredoxin-like_fold"/>
</dbReference>
<comment type="caution">
    <text evidence="7">The sequence shown here is derived from an EMBL/GenBank/DDBJ whole genome shotgun (WGS) entry which is preliminary data.</text>
</comment>
<keyword evidence="4" id="KW-1015">Disulfide bond</keyword>
<dbReference type="Gene3D" id="3.40.30.10">
    <property type="entry name" value="Glutaredoxin"/>
    <property type="match status" value="1"/>
</dbReference>
<accession>A0A1G1W0M6</accession>
<keyword evidence="2" id="KW-0732">Signal</keyword>
<reference evidence="7 8" key="1">
    <citation type="journal article" date="2016" name="Nat. Commun.">
        <title>Thousands of microbial genomes shed light on interconnected biogeochemical processes in an aquifer system.</title>
        <authorList>
            <person name="Anantharaman K."/>
            <person name="Brown C.T."/>
            <person name="Hug L.A."/>
            <person name="Sharon I."/>
            <person name="Castelle C.J."/>
            <person name="Probst A.J."/>
            <person name="Thomas B.C."/>
            <person name="Singh A."/>
            <person name="Wilkins M.J."/>
            <person name="Karaoz U."/>
            <person name="Brodie E.L."/>
            <person name="Williams K.H."/>
            <person name="Hubbard S.S."/>
            <person name="Banfield J.F."/>
        </authorList>
    </citation>
    <scope>NUCLEOTIDE SEQUENCE [LARGE SCALE GENOMIC DNA]</scope>
</reference>
<dbReference type="InterPro" id="IPR013766">
    <property type="entry name" value="Thioredoxin_domain"/>
</dbReference>
<dbReference type="SUPFAM" id="SSF52833">
    <property type="entry name" value="Thioredoxin-like"/>
    <property type="match status" value="1"/>
</dbReference>
<dbReference type="EMBL" id="MHCN01000017">
    <property type="protein sequence ID" value="OGY21183.1"/>
    <property type="molecule type" value="Genomic_DNA"/>
</dbReference>
<evidence type="ECO:0000313" key="8">
    <source>
        <dbReference type="Proteomes" id="UP000176299"/>
    </source>
</evidence>
<protein>
    <recommendedName>
        <fullName evidence="6">Thioredoxin domain-containing protein</fullName>
    </recommendedName>
</protein>
<comment type="similarity">
    <text evidence="1">Belongs to the thioredoxin family. DsbA subfamily.</text>
</comment>
<dbReference type="GO" id="GO:0016491">
    <property type="term" value="F:oxidoreductase activity"/>
    <property type="evidence" value="ECO:0007669"/>
    <property type="project" value="UniProtKB-KW"/>
</dbReference>
<evidence type="ECO:0000259" key="6">
    <source>
        <dbReference type="PROSITE" id="PS51352"/>
    </source>
</evidence>
<dbReference type="STRING" id="1802591.A2113_00550"/>
<sequence>MLKRVFMKQIKLLNNLVILALFLSLLNIILTFDLFEKLGFFAKKPVQNQVAREVTDQLPTVNVSSDDDPVKGDKNASVTIIEFGDFQCPYCEMFATNVLPEIEKNYIKTGKAKFVYRDFPLSFHQYAEKAAEAAECADEQGKFWNYHDKLFQNQNTLDTDNLKRFAQELGFNTTKFNDCLDSGKMTTEVQKDVSDGGSYGVSGTPAFFINGIDVQGAQPFSEFEKIIEQELKR</sequence>
<dbReference type="AlphaFoldDB" id="A0A1G1W0M6"/>
<evidence type="ECO:0000256" key="2">
    <source>
        <dbReference type="ARBA" id="ARBA00022729"/>
    </source>
</evidence>